<protein>
    <submittedName>
        <fullName evidence="1">Uncharacterized protein</fullName>
    </submittedName>
</protein>
<evidence type="ECO:0000313" key="2">
    <source>
        <dbReference type="Proteomes" id="UP000242715"/>
    </source>
</evidence>
<dbReference type="Proteomes" id="UP000242715">
    <property type="component" value="Unassembled WGS sequence"/>
</dbReference>
<gene>
    <name evidence="1" type="ORF">TSUD_60420</name>
</gene>
<evidence type="ECO:0000313" key="1">
    <source>
        <dbReference type="EMBL" id="GAU39675.1"/>
    </source>
</evidence>
<accession>A0A2Z6NUS0</accession>
<reference evidence="2" key="1">
    <citation type="journal article" date="2017" name="Front. Plant Sci.">
        <title>Climate Clever Clovers: New Paradigm to Reduce the Environmental Footprint of Ruminants by Breeding Low Methanogenic Forages Utilizing Haplotype Variation.</title>
        <authorList>
            <person name="Kaur P."/>
            <person name="Appels R."/>
            <person name="Bayer P.E."/>
            <person name="Keeble-Gagnere G."/>
            <person name="Wang J."/>
            <person name="Hirakawa H."/>
            <person name="Shirasawa K."/>
            <person name="Vercoe P."/>
            <person name="Stefanova K."/>
            <person name="Durmic Z."/>
            <person name="Nichols P."/>
            <person name="Revell C."/>
            <person name="Isobe S.N."/>
            <person name="Edwards D."/>
            <person name="Erskine W."/>
        </authorList>
    </citation>
    <scope>NUCLEOTIDE SEQUENCE [LARGE SCALE GENOMIC DNA]</scope>
    <source>
        <strain evidence="2">cv. Daliak</strain>
    </source>
</reference>
<keyword evidence="2" id="KW-1185">Reference proteome</keyword>
<name>A0A2Z6NUS0_TRISU</name>
<dbReference type="EMBL" id="DF973772">
    <property type="protein sequence ID" value="GAU39675.1"/>
    <property type="molecule type" value="Genomic_DNA"/>
</dbReference>
<dbReference type="AlphaFoldDB" id="A0A2Z6NUS0"/>
<organism evidence="1 2">
    <name type="scientific">Trifolium subterraneum</name>
    <name type="common">Subterranean clover</name>
    <dbReference type="NCBI Taxonomy" id="3900"/>
    <lineage>
        <taxon>Eukaryota</taxon>
        <taxon>Viridiplantae</taxon>
        <taxon>Streptophyta</taxon>
        <taxon>Embryophyta</taxon>
        <taxon>Tracheophyta</taxon>
        <taxon>Spermatophyta</taxon>
        <taxon>Magnoliopsida</taxon>
        <taxon>eudicotyledons</taxon>
        <taxon>Gunneridae</taxon>
        <taxon>Pentapetalae</taxon>
        <taxon>rosids</taxon>
        <taxon>fabids</taxon>
        <taxon>Fabales</taxon>
        <taxon>Fabaceae</taxon>
        <taxon>Papilionoideae</taxon>
        <taxon>50 kb inversion clade</taxon>
        <taxon>NPAAA clade</taxon>
        <taxon>Hologalegina</taxon>
        <taxon>IRL clade</taxon>
        <taxon>Trifolieae</taxon>
        <taxon>Trifolium</taxon>
    </lineage>
</organism>
<sequence>MNFNILPKKSDDVELCDVMLHQVNLNHIGYNRCEAGGFHRILHEWNYLLMYNNMQESDLVQLLRHAVMHLSRPIKI</sequence>
<proteinExistence type="predicted"/>